<dbReference type="Gene3D" id="2.120.10.30">
    <property type="entry name" value="TolB, C-terminal domain"/>
    <property type="match status" value="1"/>
</dbReference>
<dbReference type="RefSeq" id="WP_188405947.1">
    <property type="nucleotide sequence ID" value="NZ_BMGL01000006.1"/>
</dbReference>
<feature type="signal peptide" evidence="1">
    <location>
        <begin position="1"/>
        <end position="19"/>
    </location>
</feature>
<feature type="chain" id="PRO_5038054920" description="Glucose/Sorbosone dehydrogenase domain-containing protein" evidence="1">
    <location>
        <begin position="20"/>
        <end position="370"/>
    </location>
</feature>
<dbReference type="PANTHER" id="PTHR19328">
    <property type="entry name" value="HEDGEHOG-INTERACTING PROTEIN"/>
    <property type="match status" value="1"/>
</dbReference>
<dbReference type="PROSITE" id="PS51257">
    <property type="entry name" value="PROKAR_LIPOPROTEIN"/>
    <property type="match status" value="1"/>
</dbReference>
<dbReference type="Pfam" id="PF07995">
    <property type="entry name" value="GSDH"/>
    <property type="match status" value="1"/>
</dbReference>
<dbReference type="EMBL" id="BMGL01000006">
    <property type="protein sequence ID" value="GGE12506.1"/>
    <property type="molecule type" value="Genomic_DNA"/>
</dbReference>
<feature type="domain" description="Glucose/Sorbosone dehydrogenase" evidence="2">
    <location>
        <begin position="41"/>
        <end position="358"/>
    </location>
</feature>
<gene>
    <name evidence="3" type="ORF">GCM10010831_12420</name>
</gene>
<organism evidence="3 4">
    <name type="scientific">Psychroflexus salis</name>
    <dbReference type="NCBI Taxonomy" id="1526574"/>
    <lineage>
        <taxon>Bacteria</taxon>
        <taxon>Pseudomonadati</taxon>
        <taxon>Bacteroidota</taxon>
        <taxon>Flavobacteriia</taxon>
        <taxon>Flavobacteriales</taxon>
        <taxon>Flavobacteriaceae</taxon>
        <taxon>Psychroflexus</taxon>
    </lineage>
</organism>
<proteinExistence type="predicted"/>
<sequence length="370" mass="41774">MKNIIFCLPILLFTVLACAQKDENIVEVEQDYEYEVITDQLEITWGIDFFNDGSFLATEKEGKLYHYKNGNLNEVGNVPEIMLKGQGGLMDVKIHPDFKNNQFIYLSFAEQGNKDGVGNTKIIRAKFTGNQLNDIIQIYKASPDSNKPYHFGSRVEFDNDGYLYFSVGDRGNRDENPQDIKRDGGKIYRLNDDGSIPENNPFVNEANAKKAVYSYGHRNPQGMELNPFTGKIWVHEHGPKGGDEINIIHAGKNYGWPVISYGINYDGTSFTDETSKPGMEQPIYYWVPSIAPSGMTFVTSDLYPELKGNLLVGSLKFLYLEHCILENNKVVKRERLLKNIGRVRSIKQSPDGYLYAGVEGLGIVKILPKS</sequence>
<comment type="caution">
    <text evidence="3">The sequence shown here is derived from an EMBL/GenBank/DDBJ whole genome shotgun (WGS) entry which is preliminary data.</text>
</comment>
<protein>
    <recommendedName>
        <fullName evidence="2">Glucose/Sorbosone dehydrogenase domain-containing protein</fullName>
    </recommendedName>
</protein>
<dbReference type="InterPro" id="IPR011041">
    <property type="entry name" value="Quinoprot_gluc/sorb_DH_b-prop"/>
</dbReference>
<evidence type="ECO:0000256" key="1">
    <source>
        <dbReference type="SAM" id="SignalP"/>
    </source>
</evidence>
<dbReference type="PANTHER" id="PTHR19328:SF75">
    <property type="entry name" value="ALDOSE SUGAR DEHYDROGENASE YLII"/>
    <property type="match status" value="1"/>
</dbReference>
<keyword evidence="1" id="KW-0732">Signal</keyword>
<dbReference type="InterPro" id="IPR011042">
    <property type="entry name" value="6-blade_b-propeller_TolB-like"/>
</dbReference>
<accession>A0A917E7H8</accession>
<dbReference type="InterPro" id="IPR012938">
    <property type="entry name" value="Glc/Sorbosone_DH"/>
</dbReference>
<name>A0A917E7H8_9FLAO</name>
<keyword evidence="4" id="KW-1185">Reference proteome</keyword>
<dbReference type="Proteomes" id="UP000599688">
    <property type="component" value="Unassembled WGS sequence"/>
</dbReference>
<evidence type="ECO:0000313" key="4">
    <source>
        <dbReference type="Proteomes" id="UP000599688"/>
    </source>
</evidence>
<dbReference type="AlphaFoldDB" id="A0A917E7H8"/>
<evidence type="ECO:0000313" key="3">
    <source>
        <dbReference type="EMBL" id="GGE12506.1"/>
    </source>
</evidence>
<evidence type="ECO:0000259" key="2">
    <source>
        <dbReference type="Pfam" id="PF07995"/>
    </source>
</evidence>
<dbReference type="SUPFAM" id="SSF50952">
    <property type="entry name" value="Soluble quinoprotein glucose dehydrogenase"/>
    <property type="match status" value="1"/>
</dbReference>
<reference evidence="3 4" key="1">
    <citation type="journal article" date="2014" name="Int. J. Syst. Evol. Microbiol.">
        <title>Complete genome sequence of Corynebacterium casei LMG S-19264T (=DSM 44701T), isolated from a smear-ripened cheese.</title>
        <authorList>
            <consortium name="US DOE Joint Genome Institute (JGI-PGF)"/>
            <person name="Walter F."/>
            <person name="Albersmeier A."/>
            <person name="Kalinowski J."/>
            <person name="Ruckert C."/>
        </authorList>
    </citation>
    <scope>NUCLEOTIDE SEQUENCE [LARGE SCALE GENOMIC DNA]</scope>
    <source>
        <strain evidence="3 4">CGMCC 1.12925</strain>
    </source>
</reference>